<organism evidence="2 3">
    <name type="scientific">Nocardioides koreensis</name>
    <dbReference type="NCBI Taxonomy" id="433651"/>
    <lineage>
        <taxon>Bacteria</taxon>
        <taxon>Bacillati</taxon>
        <taxon>Actinomycetota</taxon>
        <taxon>Actinomycetes</taxon>
        <taxon>Propionibacteriales</taxon>
        <taxon>Nocardioidaceae</taxon>
        <taxon>Nocardioides</taxon>
    </lineage>
</organism>
<dbReference type="PANTHER" id="PTHR43546">
    <property type="entry name" value="UPF0173 METAL-DEPENDENT HYDROLASE MJ1163-RELATED"/>
    <property type="match status" value="1"/>
</dbReference>
<dbReference type="Gene3D" id="3.60.15.10">
    <property type="entry name" value="Ribonuclease Z/Hydroxyacylglutathione hydrolase-like"/>
    <property type="match status" value="1"/>
</dbReference>
<keyword evidence="3" id="KW-1185">Reference proteome</keyword>
<accession>A0ABP5LKA6</accession>
<evidence type="ECO:0000313" key="3">
    <source>
        <dbReference type="Proteomes" id="UP001501771"/>
    </source>
</evidence>
<dbReference type="EMBL" id="BAAAQR010000008">
    <property type="protein sequence ID" value="GAA2148901.1"/>
    <property type="molecule type" value="Genomic_DNA"/>
</dbReference>
<reference evidence="3" key="1">
    <citation type="journal article" date="2019" name="Int. J. Syst. Evol. Microbiol.">
        <title>The Global Catalogue of Microorganisms (GCM) 10K type strain sequencing project: providing services to taxonomists for standard genome sequencing and annotation.</title>
        <authorList>
            <consortium name="The Broad Institute Genomics Platform"/>
            <consortium name="The Broad Institute Genome Sequencing Center for Infectious Disease"/>
            <person name="Wu L."/>
            <person name="Ma J."/>
        </authorList>
    </citation>
    <scope>NUCLEOTIDE SEQUENCE [LARGE SCALE GENOMIC DNA]</scope>
    <source>
        <strain evidence="3">JCM 16022</strain>
    </source>
</reference>
<dbReference type="Proteomes" id="UP001501771">
    <property type="component" value="Unassembled WGS sequence"/>
</dbReference>
<sequence length="216" mass="23291">MRITKFGHACVRVEHDGRTVVLDPGMFTDVEALDGADAVLITHEHPDHYLPDHLRATDAAVFTIEAVAARIREDAPDVAERVTVVAPGESFDPGIPARAVGELHAVIHPELPRFFNSGYVLTAAGADGGSRKVYHPGDALTPPGEDVDVLLVPVSAPWMRASEAIEFAREVGAPRNLAIHDRVYSEAGLKIVDGHMNAFLPKAGQEYVRLPDGQDL</sequence>
<name>A0ABP5LKA6_9ACTN</name>
<dbReference type="Pfam" id="PF13483">
    <property type="entry name" value="Lactamase_B_3"/>
    <property type="match status" value="1"/>
</dbReference>
<evidence type="ECO:0000259" key="1">
    <source>
        <dbReference type="SMART" id="SM00849"/>
    </source>
</evidence>
<comment type="caution">
    <text evidence="2">The sequence shown here is derived from an EMBL/GenBank/DDBJ whole genome shotgun (WGS) entry which is preliminary data.</text>
</comment>
<dbReference type="InterPro" id="IPR050114">
    <property type="entry name" value="UPF0173_UPF0282_UlaG_hydrolase"/>
</dbReference>
<dbReference type="RefSeq" id="WP_344153201.1">
    <property type="nucleotide sequence ID" value="NZ_BAAAQR010000008.1"/>
</dbReference>
<feature type="domain" description="Metallo-beta-lactamase" evidence="1">
    <location>
        <begin position="7"/>
        <end position="195"/>
    </location>
</feature>
<proteinExistence type="predicted"/>
<dbReference type="SUPFAM" id="SSF56281">
    <property type="entry name" value="Metallo-hydrolase/oxidoreductase"/>
    <property type="match status" value="1"/>
</dbReference>
<dbReference type="InterPro" id="IPR001279">
    <property type="entry name" value="Metallo-B-lactamas"/>
</dbReference>
<protein>
    <submittedName>
        <fullName evidence="2">MBL fold metallo-hydrolase</fullName>
    </submittedName>
</protein>
<dbReference type="SMART" id="SM00849">
    <property type="entry name" value="Lactamase_B"/>
    <property type="match status" value="1"/>
</dbReference>
<dbReference type="InterPro" id="IPR036866">
    <property type="entry name" value="RibonucZ/Hydroxyglut_hydro"/>
</dbReference>
<evidence type="ECO:0000313" key="2">
    <source>
        <dbReference type="EMBL" id="GAA2148901.1"/>
    </source>
</evidence>
<dbReference type="PANTHER" id="PTHR43546:SF3">
    <property type="entry name" value="UPF0173 METAL-DEPENDENT HYDROLASE MJ1163"/>
    <property type="match status" value="1"/>
</dbReference>
<gene>
    <name evidence="2" type="ORF">GCM10009844_27930</name>
</gene>